<gene>
    <name evidence="7" type="primary">MED9</name>
    <name evidence="9" type="ORF">WICMUC_005151</name>
</gene>
<dbReference type="GO" id="GO:0003712">
    <property type="term" value="F:transcription coregulator activity"/>
    <property type="evidence" value="ECO:0007669"/>
    <property type="project" value="InterPro"/>
</dbReference>
<evidence type="ECO:0000256" key="6">
    <source>
        <dbReference type="ARBA" id="ARBA00023242"/>
    </source>
</evidence>
<keyword evidence="5 7" id="KW-0804">Transcription</keyword>
<protein>
    <recommendedName>
        <fullName evidence="7">Mediator of RNA polymerase II transcription subunit 9</fullName>
    </recommendedName>
    <alternativeName>
        <fullName evidence="7">Mediator complex subunit 9</fullName>
    </alternativeName>
</protein>
<evidence type="ECO:0000256" key="2">
    <source>
        <dbReference type="ARBA" id="ARBA00008089"/>
    </source>
</evidence>
<evidence type="ECO:0000313" key="10">
    <source>
        <dbReference type="Proteomes" id="UP000769528"/>
    </source>
</evidence>
<comment type="function">
    <text evidence="7">Component of the Mediator complex, a coactivator involved in the regulated transcription of nearly all RNA polymerase II-dependent genes. Mediator functions as a bridge to convey information from gene-specific regulatory proteins to the basal RNA polymerase II transcription machinery. Mediator is recruited to promoters by direct interactions with regulatory proteins and serves as a scaffold for the assembly of a functional preinitiation complex with RNA polymerase II and the general transcription factors.</text>
</comment>
<evidence type="ECO:0000256" key="1">
    <source>
        <dbReference type="ARBA" id="ARBA00004123"/>
    </source>
</evidence>
<evidence type="ECO:0000256" key="3">
    <source>
        <dbReference type="ARBA" id="ARBA00023015"/>
    </source>
</evidence>
<keyword evidence="6 7" id="KW-0539">Nucleus</keyword>
<feature type="compositionally biased region" description="Basic and acidic residues" evidence="8">
    <location>
        <begin position="176"/>
        <end position="185"/>
    </location>
</feature>
<feature type="region of interest" description="Disordered" evidence="8">
    <location>
        <begin position="166"/>
        <end position="193"/>
    </location>
</feature>
<organism evidence="9 10">
    <name type="scientific">Wickerhamomyces mucosus</name>
    <dbReference type="NCBI Taxonomy" id="1378264"/>
    <lineage>
        <taxon>Eukaryota</taxon>
        <taxon>Fungi</taxon>
        <taxon>Dikarya</taxon>
        <taxon>Ascomycota</taxon>
        <taxon>Saccharomycotina</taxon>
        <taxon>Saccharomycetes</taxon>
        <taxon>Phaffomycetales</taxon>
        <taxon>Wickerhamomycetaceae</taxon>
        <taxon>Wickerhamomyces</taxon>
    </lineage>
</organism>
<evidence type="ECO:0000256" key="8">
    <source>
        <dbReference type="SAM" id="MobiDB-lite"/>
    </source>
</evidence>
<dbReference type="InterPro" id="IPR011425">
    <property type="entry name" value="Med9"/>
</dbReference>
<dbReference type="Proteomes" id="UP000769528">
    <property type="component" value="Unassembled WGS sequence"/>
</dbReference>
<evidence type="ECO:0000256" key="7">
    <source>
        <dbReference type="RuleBase" id="RU364145"/>
    </source>
</evidence>
<keyword evidence="4 7" id="KW-0010">Activator</keyword>
<comment type="similarity">
    <text evidence="2 7">Belongs to the Mediator complex subunit 9 family.</text>
</comment>
<evidence type="ECO:0000256" key="4">
    <source>
        <dbReference type="ARBA" id="ARBA00023159"/>
    </source>
</evidence>
<dbReference type="OrthoDB" id="3991607at2759"/>
<name>A0A9P8P946_9ASCO</name>
<comment type="subunit">
    <text evidence="7">Component of the Mediator complex.</text>
</comment>
<sequence length="193" mass="21698">MSNLRNINSQISNPSPLATTNSIVRLQSEEANRSPSFTSPLSIVTNSSASADKWSRDATSIEELKNLELVPLVLDIVEDINSGKLLPKDVDNSAGTIRVRINKAREILKNIHGLSELPEERQKRVDRLTKNIENKSRSLQSFKELVSTRIELDKDEKDVNMIDKDVFGNENSNSISDDHVKIKQEEDGDEIME</sequence>
<dbReference type="AlphaFoldDB" id="A0A9P8P946"/>
<dbReference type="Pfam" id="PF07544">
    <property type="entry name" value="Med9"/>
    <property type="match status" value="1"/>
</dbReference>
<evidence type="ECO:0000256" key="5">
    <source>
        <dbReference type="ARBA" id="ARBA00023163"/>
    </source>
</evidence>
<accession>A0A9P8P946</accession>
<keyword evidence="3 7" id="KW-0805">Transcription regulation</keyword>
<reference evidence="9" key="1">
    <citation type="journal article" date="2021" name="Open Biol.">
        <title>Shared evolutionary footprints suggest mitochondrial oxidative damage underlies multiple complex I losses in fungi.</title>
        <authorList>
            <person name="Schikora-Tamarit M.A."/>
            <person name="Marcet-Houben M."/>
            <person name="Nosek J."/>
            <person name="Gabaldon T."/>
        </authorList>
    </citation>
    <scope>NUCLEOTIDE SEQUENCE</scope>
    <source>
        <strain evidence="9">CBS6341</strain>
    </source>
</reference>
<reference evidence="9" key="2">
    <citation type="submission" date="2021-01" db="EMBL/GenBank/DDBJ databases">
        <authorList>
            <person name="Schikora-Tamarit M.A."/>
        </authorList>
    </citation>
    <scope>NUCLEOTIDE SEQUENCE</scope>
    <source>
        <strain evidence="9">CBS6341</strain>
    </source>
</reference>
<dbReference type="EMBL" id="JAEUBF010001375">
    <property type="protein sequence ID" value="KAH3667873.1"/>
    <property type="molecule type" value="Genomic_DNA"/>
</dbReference>
<dbReference type="GO" id="GO:0016592">
    <property type="term" value="C:mediator complex"/>
    <property type="evidence" value="ECO:0007669"/>
    <property type="project" value="InterPro"/>
</dbReference>
<evidence type="ECO:0000313" key="9">
    <source>
        <dbReference type="EMBL" id="KAH3667873.1"/>
    </source>
</evidence>
<dbReference type="GO" id="GO:0006357">
    <property type="term" value="P:regulation of transcription by RNA polymerase II"/>
    <property type="evidence" value="ECO:0007669"/>
    <property type="project" value="InterPro"/>
</dbReference>
<keyword evidence="10" id="KW-1185">Reference proteome</keyword>
<proteinExistence type="inferred from homology"/>
<comment type="subcellular location">
    <subcellularLocation>
        <location evidence="1 7">Nucleus</location>
    </subcellularLocation>
</comment>
<comment type="caution">
    <text evidence="9">The sequence shown here is derived from an EMBL/GenBank/DDBJ whole genome shotgun (WGS) entry which is preliminary data.</text>
</comment>